<feature type="region of interest" description="Disordered" evidence="2">
    <location>
        <begin position="172"/>
        <end position="241"/>
    </location>
</feature>
<dbReference type="OrthoDB" id="1572689at2759"/>
<protein>
    <submittedName>
        <fullName evidence="3">Uncharacterized protein</fullName>
    </submittedName>
</protein>
<dbReference type="EMBL" id="SMOL01000559">
    <property type="protein sequence ID" value="KAB2605433.1"/>
    <property type="molecule type" value="Genomic_DNA"/>
</dbReference>
<accession>A0A5N5FR05</accession>
<feature type="compositionally biased region" description="Gly residues" evidence="2">
    <location>
        <begin position="213"/>
        <end position="227"/>
    </location>
</feature>
<evidence type="ECO:0000256" key="2">
    <source>
        <dbReference type="SAM" id="MobiDB-lite"/>
    </source>
</evidence>
<dbReference type="Proteomes" id="UP000327157">
    <property type="component" value="Chromosome 11"/>
</dbReference>
<proteinExistence type="predicted"/>
<dbReference type="InterPro" id="IPR040361">
    <property type="entry name" value="TPD1"/>
</dbReference>
<dbReference type="GO" id="GO:0001709">
    <property type="term" value="P:cell fate determination"/>
    <property type="evidence" value="ECO:0007669"/>
    <property type="project" value="TreeGrafter"/>
</dbReference>
<reference evidence="3 4" key="3">
    <citation type="submission" date="2019-11" db="EMBL/GenBank/DDBJ databases">
        <title>A de novo genome assembly of a pear dwarfing rootstock.</title>
        <authorList>
            <person name="Wang F."/>
            <person name="Wang J."/>
            <person name="Li S."/>
            <person name="Zhang Y."/>
            <person name="Fang M."/>
            <person name="Ma L."/>
            <person name="Zhao Y."/>
            <person name="Jiang S."/>
        </authorList>
    </citation>
    <scope>NUCLEOTIDE SEQUENCE [LARGE SCALE GENOMIC DNA]</scope>
    <source>
        <strain evidence="3">S2</strain>
        <tissue evidence="3">Leaf</tissue>
    </source>
</reference>
<reference evidence="4" key="2">
    <citation type="submission" date="2019-10" db="EMBL/GenBank/DDBJ databases">
        <title>A de novo genome assembly of a pear dwarfing rootstock.</title>
        <authorList>
            <person name="Wang F."/>
            <person name="Wang J."/>
            <person name="Li S."/>
            <person name="Zhang Y."/>
            <person name="Fang M."/>
            <person name="Ma L."/>
            <person name="Zhao Y."/>
            <person name="Jiang S."/>
        </authorList>
    </citation>
    <scope>NUCLEOTIDE SEQUENCE [LARGE SCALE GENOMIC DNA]</scope>
</reference>
<keyword evidence="1" id="KW-0732">Signal</keyword>
<dbReference type="Pfam" id="PF24068">
    <property type="entry name" value="TPD1_C"/>
    <property type="match status" value="1"/>
</dbReference>
<dbReference type="PANTHER" id="PTHR33184">
    <property type="entry name" value="PROTEIN TAPETUM DETERMINANT 1-LIKE-RELATED"/>
    <property type="match status" value="1"/>
</dbReference>
<sequence>MTNKEDLELTNPNNIVGGREFKKLSSVLAEREEEDDATRQNGWEGWTANNLGVELCCFFRWLIWYRLDGKQESSQMSTISVQKTSYHKCSKNFISVIQFPDAKLPSGRRAFNVQILNACPSEDCPIGQIRLRCGSFHSERPINGRIFRRLSKNECLVNDGYHIATGGTVSLEYTNGRDPHPPQLSSHLTLPSPPRTRNPPPSTSAPRSHDLGFGAGKIGTVDGGRGGWHGEDGGREAAVGW</sequence>
<organism evidence="3 4">
    <name type="scientific">Pyrus ussuriensis x Pyrus communis</name>
    <dbReference type="NCBI Taxonomy" id="2448454"/>
    <lineage>
        <taxon>Eukaryota</taxon>
        <taxon>Viridiplantae</taxon>
        <taxon>Streptophyta</taxon>
        <taxon>Embryophyta</taxon>
        <taxon>Tracheophyta</taxon>
        <taxon>Spermatophyta</taxon>
        <taxon>Magnoliopsida</taxon>
        <taxon>eudicotyledons</taxon>
        <taxon>Gunneridae</taxon>
        <taxon>Pentapetalae</taxon>
        <taxon>rosids</taxon>
        <taxon>fabids</taxon>
        <taxon>Rosales</taxon>
        <taxon>Rosaceae</taxon>
        <taxon>Amygdaloideae</taxon>
        <taxon>Maleae</taxon>
        <taxon>Pyrus</taxon>
    </lineage>
</organism>
<evidence type="ECO:0000313" key="3">
    <source>
        <dbReference type="EMBL" id="KAB2605433.1"/>
    </source>
</evidence>
<keyword evidence="4" id="KW-1185">Reference proteome</keyword>
<gene>
    <name evidence="3" type="ORF">D8674_005150</name>
</gene>
<reference evidence="3 4" key="1">
    <citation type="submission" date="2019-09" db="EMBL/GenBank/DDBJ databases">
        <authorList>
            <person name="Ou C."/>
        </authorList>
    </citation>
    <scope>NUCLEOTIDE SEQUENCE [LARGE SCALE GENOMIC DNA]</scope>
    <source>
        <strain evidence="3">S2</strain>
        <tissue evidence="3">Leaf</tissue>
    </source>
</reference>
<name>A0A5N5FR05_9ROSA</name>
<dbReference type="PANTHER" id="PTHR33184:SF67">
    <property type="entry name" value="PROTEIN TAPETUM DETERMINANT 1"/>
    <property type="match status" value="1"/>
</dbReference>
<comment type="caution">
    <text evidence="3">The sequence shown here is derived from an EMBL/GenBank/DDBJ whole genome shotgun (WGS) entry which is preliminary data.</text>
</comment>
<evidence type="ECO:0000313" key="4">
    <source>
        <dbReference type="Proteomes" id="UP000327157"/>
    </source>
</evidence>
<dbReference type="AlphaFoldDB" id="A0A5N5FR05"/>
<evidence type="ECO:0000256" key="1">
    <source>
        <dbReference type="ARBA" id="ARBA00022729"/>
    </source>
</evidence>
<feature type="compositionally biased region" description="Pro residues" evidence="2">
    <location>
        <begin position="191"/>
        <end position="203"/>
    </location>
</feature>